<feature type="region of interest" description="Disordered" evidence="1">
    <location>
        <begin position="291"/>
        <end position="393"/>
    </location>
</feature>
<organism evidence="2 4">
    <name type="scientific">Rotaria magnacalcarata</name>
    <dbReference type="NCBI Taxonomy" id="392030"/>
    <lineage>
        <taxon>Eukaryota</taxon>
        <taxon>Metazoa</taxon>
        <taxon>Spiralia</taxon>
        <taxon>Gnathifera</taxon>
        <taxon>Rotifera</taxon>
        <taxon>Eurotatoria</taxon>
        <taxon>Bdelloidea</taxon>
        <taxon>Philodinida</taxon>
        <taxon>Philodinidae</taxon>
        <taxon>Rotaria</taxon>
    </lineage>
</organism>
<evidence type="ECO:0000313" key="3">
    <source>
        <dbReference type="EMBL" id="CAF4077990.1"/>
    </source>
</evidence>
<dbReference type="AlphaFoldDB" id="A0A816RZ49"/>
<evidence type="ECO:0000313" key="2">
    <source>
        <dbReference type="EMBL" id="CAF2079879.1"/>
    </source>
</evidence>
<feature type="compositionally biased region" description="Polar residues" evidence="1">
    <location>
        <begin position="367"/>
        <end position="380"/>
    </location>
</feature>
<evidence type="ECO:0000256" key="1">
    <source>
        <dbReference type="SAM" id="MobiDB-lite"/>
    </source>
</evidence>
<gene>
    <name evidence="3" type="ORF">UXM345_LOCUS20872</name>
    <name evidence="2" type="ORF">XDN619_LOCUS14424</name>
</gene>
<proteinExistence type="predicted"/>
<feature type="compositionally biased region" description="Polar residues" evidence="1">
    <location>
        <begin position="332"/>
        <end position="358"/>
    </location>
</feature>
<sequence>MFHNDVQTQHINNWKRSTNDHPINRILTTYFHSDKQIRNSPSMVRSNNHKSETNHILQRQRVIRSFLNKPDETESLIRKPLASSGKHKVSPTTSISSPHVLFAELNEQQSTNNNNRPQTIKKELERQSPTLIRRHRTLLENLSIQERSDITNIYGHYLPSPTPTHVTLRNNISPSFLCDKSSLQINNRISTPHIKPLHYSKTISENNLKQHAFNSKDYPQNNFLPMHRWTPILSEQGKAHSRITNSFSRSKSYLSKYSIKRHFNLIQSERTNPNSKISNIQDFCISPRSFTSSRCDSDANKKKQQKKTVVDEWEDSKWNNSVVSDEDESVSADGNSSTSTCTSQVSLPQYDVTSSANGLSDERDLSFSPNLFTGTSNSPMQRPPSKRSLSRRRTYNIALPTVTENVNAEETELQNSNARLAAVQFFKEKLISILTKASLSHRRESLWERLIASRIDNGIPTRQEIMPIQMNEFQSLIDSCVGDEIIELKTLTTLLQRVFTNKEQVDRLNRFLRSRYGSQFHSFNSSAIHYLVRKHRQIDFYIEQSFLSLIISGYKNDDENLYFL</sequence>
<feature type="compositionally biased region" description="Basic residues" evidence="1">
    <location>
        <begin position="384"/>
        <end position="393"/>
    </location>
</feature>
<name>A0A816RZ49_9BILA</name>
<reference evidence="2" key="1">
    <citation type="submission" date="2021-02" db="EMBL/GenBank/DDBJ databases">
        <authorList>
            <person name="Nowell W R."/>
        </authorList>
    </citation>
    <scope>NUCLEOTIDE SEQUENCE</scope>
</reference>
<dbReference type="EMBL" id="CAJOBF010003177">
    <property type="protein sequence ID" value="CAF4077990.1"/>
    <property type="molecule type" value="Genomic_DNA"/>
</dbReference>
<dbReference type="Proteomes" id="UP000663887">
    <property type="component" value="Unassembled WGS sequence"/>
</dbReference>
<evidence type="ECO:0000313" key="4">
    <source>
        <dbReference type="Proteomes" id="UP000663887"/>
    </source>
</evidence>
<dbReference type="Proteomes" id="UP000663842">
    <property type="component" value="Unassembled WGS sequence"/>
</dbReference>
<protein>
    <submittedName>
        <fullName evidence="2">Uncharacterized protein</fullName>
    </submittedName>
</protein>
<dbReference type="EMBL" id="CAJNRG010005692">
    <property type="protein sequence ID" value="CAF2079879.1"/>
    <property type="molecule type" value="Genomic_DNA"/>
</dbReference>
<accession>A0A816RZ49</accession>
<comment type="caution">
    <text evidence="2">The sequence shown here is derived from an EMBL/GenBank/DDBJ whole genome shotgun (WGS) entry which is preliminary data.</text>
</comment>